<comment type="similarity">
    <text evidence="1">Belongs to the universal stress protein A family.</text>
</comment>
<dbReference type="InterPro" id="IPR014729">
    <property type="entry name" value="Rossmann-like_a/b/a_fold"/>
</dbReference>
<organism evidence="3 4">
    <name type="scientific">Avrilella dinanensis</name>
    <dbReference type="NCBI Taxonomy" id="2008672"/>
    <lineage>
        <taxon>Bacteria</taxon>
        <taxon>Pseudomonadati</taxon>
        <taxon>Bacteroidota</taxon>
        <taxon>Flavobacteriia</taxon>
        <taxon>Flavobacteriales</taxon>
        <taxon>Flavobacteriaceae</taxon>
        <taxon>Avrilella</taxon>
    </lineage>
</organism>
<dbReference type="PANTHER" id="PTHR46268:SF22">
    <property type="entry name" value="SENSOR PROTEIN KDPD-RELATED"/>
    <property type="match status" value="1"/>
</dbReference>
<gene>
    <name evidence="3" type="ORF">CDL10_04810</name>
</gene>
<reference evidence="3 4" key="1">
    <citation type="submission" date="2017-06" db="EMBL/GenBank/DDBJ databases">
        <title>Description of Avrilella dinanensis gen. nov. sp. nov.</title>
        <authorList>
            <person name="Leyer C."/>
            <person name="Sassi M."/>
            <person name="Minet J."/>
            <person name="Kayal S."/>
            <person name="Cattoir V."/>
        </authorList>
    </citation>
    <scope>NUCLEOTIDE SEQUENCE [LARGE SCALE GENOMIC DNA]</scope>
    <source>
        <strain evidence="3 4">UR159</strain>
    </source>
</reference>
<dbReference type="Proteomes" id="UP000231960">
    <property type="component" value="Unassembled WGS sequence"/>
</dbReference>
<dbReference type="PANTHER" id="PTHR46268">
    <property type="entry name" value="STRESS RESPONSE PROTEIN NHAX"/>
    <property type="match status" value="1"/>
</dbReference>
<comment type="caution">
    <text evidence="3">The sequence shown here is derived from an EMBL/GenBank/DDBJ whole genome shotgun (WGS) entry which is preliminary data.</text>
</comment>
<evidence type="ECO:0000313" key="4">
    <source>
        <dbReference type="Proteomes" id="UP000231960"/>
    </source>
</evidence>
<evidence type="ECO:0000313" key="3">
    <source>
        <dbReference type="EMBL" id="PJR03921.1"/>
    </source>
</evidence>
<dbReference type="RefSeq" id="WP_100677487.1">
    <property type="nucleotide sequence ID" value="NZ_NIPO01000001.1"/>
</dbReference>
<dbReference type="OrthoDB" id="9788959at2"/>
<accession>A0A2M9R4Z2</accession>
<dbReference type="InterPro" id="IPR006016">
    <property type="entry name" value="UspA"/>
</dbReference>
<dbReference type="PRINTS" id="PR01438">
    <property type="entry name" value="UNVRSLSTRESS"/>
</dbReference>
<dbReference type="Gene3D" id="3.40.50.620">
    <property type="entry name" value="HUPs"/>
    <property type="match status" value="2"/>
</dbReference>
<dbReference type="SUPFAM" id="SSF52402">
    <property type="entry name" value="Adenine nucleotide alpha hydrolases-like"/>
    <property type="match status" value="2"/>
</dbReference>
<protein>
    <recommendedName>
        <fullName evidence="2">UspA domain-containing protein</fullName>
    </recommendedName>
</protein>
<dbReference type="EMBL" id="NIPO01000001">
    <property type="protein sequence ID" value="PJR03921.1"/>
    <property type="molecule type" value="Genomic_DNA"/>
</dbReference>
<keyword evidence="4" id="KW-1185">Reference proteome</keyword>
<name>A0A2M9R4Z2_9FLAO</name>
<dbReference type="InterPro" id="IPR006015">
    <property type="entry name" value="Universal_stress_UspA"/>
</dbReference>
<feature type="domain" description="UspA" evidence="2">
    <location>
        <begin position="2"/>
        <end position="149"/>
    </location>
</feature>
<dbReference type="Pfam" id="PF00582">
    <property type="entry name" value="Usp"/>
    <property type="match status" value="1"/>
</dbReference>
<evidence type="ECO:0000259" key="2">
    <source>
        <dbReference type="Pfam" id="PF00582"/>
    </source>
</evidence>
<proteinExistence type="inferred from homology"/>
<dbReference type="AlphaFoldDB" id="A0A2M9R4Z2"/>
<evidence type="ECO:0000256" key="1">
    <source>
        <dbReference type="ARBA" id="ARBA00008791"/>
    </source>
</evidence>
<sequence>MTKILFPTDFSETANNAFLYALKLAHSLNAELLVLHVYEMPIISTTSSGEPDLIFDVYDKLEENELTHYKKHLGELQDLALKHEMDHVAMDFVFERGILLPIIQRIIDEQNISFIVMGTIGASGIEKKLLGSNTVNVIRGVKIPVISVPHNARFEGLKKIGFTTLFKDKDIPAMEEVINIAEQLNAAIQVIHVTNTPDDDDFQLKLTEWKNRFSQSFVSFHIIESNDVEGSIFDFIGEQQINILAMVRRNRNFFDRLFGSSFTKKLSYHINEPVMVLHEL</sequence>
<dbReference type="CDD" id="cd00293">
    <property type="entry name" value="USP-like"/>
    <property type="match status" value="1"/>
</dbReference>